<proteinExistence type="predicted"/>
<keyword evidence="2" id="KW-1185">Reference proteome</keyword>
<sequence length="236" mass="25597">MADDLTEIHERVRWCRNQILFMGAEIELYMLNGAYLVSSEVDVGGRTHLSVQLGKPIPASIRITAGSVAHELRATLDSLACVLAARNGQTADNVYFPVSKSAAIFAADGQKKITKLSVADKATIASLNPYAEGNPMLFALHETDLMRKHRRLVLTSAGVSHFALTGGTIVSPIIKFEGPLTHVKQTIMSYEGGFNMQGNLAIDVSFAEPKFLVGRPLIAVLNDFANLVQAIVELFD</sequence>
<evidence type="ECO:0000313" key="1">
    <source>
        <dbReference type="EMBL" id="MFC3324291.1"/>
    </source>
</evidence>
<evidence type="ECO:0000313" key="2">
    <source>
        <dbReference type="Proteomes" id="UP001595648"/>
    </source>
</evidence>
<name>A0ABV7MTI8_9HYPH</name>
<accession>A0ABV7MTI8</accession>
<dbReference type="EMBL" id="JBHRVD010000001">
    <property type="protein sequence ID" value="MFC3324291.1"/>
    <property type="molecule type" value="Genomic_DNA"/>
</dbReference>
<dbReference type="Proteomes" id="UP001595648">
    <property type="component" value="Unassembled WGS sequence"/>
</dbReference>
<dbReference type="RefSeq" id="WP_378981052.1">
    <property type="nucleotide sequence ID" value="NZ_JBHRVD010000001.1"/>
</dbReference>
<gene>
    <name evidence="1" type="ORF">ACFOJ9_21365</name>
</gene>
<comment type="caution">
    <text evidence="1">The sequence shown here is derived from an EMBL/GenBank/DDBJ whole genome shotgun (WGS) entry which is preliminary data.</text>
</comment>
<reference evidence="2" key="1">
    <citation type="journal article" date="2019" name="Int. J. Syst. Evol. Microbiol.">
        <title>The Global Catalogue of Microorganisms (GCM) 10K type strain sequencing project: providing services to taxonomists for standard genome sequencing and annotation.</title>
        <authorList>
            <consortium name="The Broad Institute Genomics Platform"/>
            <consortium name="The Broad Institute Genome Sequencing Center for Infectious Disease"/>
            <person name="Wu L."/>
            <person name="Ma J."/>
        </authorList>
    </citation>
    <scope>NUCLEOTIDE SEQUENCE [LARGE SCALE GENOMIC DNA]</scope>
    <source>
        <strain evidence="2">ICMP 19515</strain>
    </source>
</reference>
<organism evidence="1 2">
    <name type="scientific">Mesorhizobium cantuariense</name>
    <dbReference type="NCBI Taxonomy" id="1300275"/>
    <lineage>
        <taxon>Bacteria</taxon>
        <taxon>Pseudomonadati</taxon>
        <taxon>Pseudomonadota</taxon>
        <taxon>Alphaproteobacteria</taxon>
        <taxon>Hyphomicrobiales</taxon>
        <taxon>Phyllobacteriaceae</taxon>
        <taxon>Mesorhizobium</taxon>
    </lineage>
</organism>
<protein>
    <submittedName>
        <fullName evidence="1">Uncharacterized protein</fullName>
    </submittedName>
</protein>